<feature type="transmembrane region" description="Helical" evidence="1">
    <location>
        <begin position="20"/>
        <end position="37"/>
    </location>
</feature>
<feature type="transmembrane region" description="Helical" evidence="1">
    <location>
        <begin position="91"/>
        <end position="112"/>
    </location>
</feature>
<keyword evidence="1" id="KW-0472">Membrane</keyword>
<evidence type="ECO:0000313" key="2">
    <source>
        <dbReference type="EMBL" id="VFJ42933.1"/>
    </source>
</evidence>
<sequence>MAKEDRWFDAMNITYETINLLVLLVPGFISSGIYSLLSRKTDTNTFNRVMESLVFAFFIYIAIHASYSWEPLLQATKSGQSVVYRFSDDRFLIFLTLIFTLVFPLIWGTIVYRDWHMKLLRWAKLTERTSRDTAWDDVFIRERRFITLHLVDGRRITGWPLYYSNNKDQGFIFISKAKWIDDENQYVETGSFGILISREKIELTEFMGDNYDRE</sequence>
<gene>
    <name evidence="2" type="ORF">BECKDK2373B_GA0170837_100362</name>
</gene>
<keyword evidence="1" id="KW-1133">Transmembrane helix</keyword>
<reference evidence="2" key="1">
    <citation type="submission" date="2019-02" db="EMBL/GenBank/DDBJ databases">
        <authorList>
            <person name="Gruber-Vodicka R. H."/>
            <person name="Seah K. B. B."/>
        </authorList>
    </citation>
    <scope>NUCLEOTIDE SEQUENCE</scope>
    <source>
        <strain evidence="2">BECK_DK47</strain>
    </source>
</reference>
<name>A0A450RUY9_9GAMM</name>
<evidence type="ECO:0000256" key="1">
    <source>
        <dbReference type="SAM" id="Phobius"/>
    </source>
</evidence>
<keyword evidence="1" id="KW-0812">Transmembrane</keyword>
<dbReference type="AlphaFoldDB" id="A0A450RUY9"/>
<protein>
    <submittedName>
        <fullName evidence="2">Uncharacterized protein</fullName>
    </submittedName>
</protein>
<accession>A0A450RUY9</accession>
<dbReference type="InterPro" id="IPR045919">
    <property type="entry name" value="DUF6338"/>
</dbReference>
<feature type="transmembrane region" description="Helical" evidence="1">
    <location>
        <begin position="49"/>
        <end position="69"/>
    </location>
</feature>
<dbReference type="Pfam" id="PF19865">
    <property type="entry name" value="DUF6338"/>
    <property type="match status" value="1"/>
</dbReference>
<organism evidence="2">
    <name type="scientific">Candidatus Kentrum sp. DK</name>
    <dbReference type="NCBI Taxonomy" id="2126562"/>
    <lineage>
        <taxon>Bacteria</taxon>
        <taxon>Pseudomonadati</taxon>
        <taxon>Pseudomonadota</taxon>
        <taxon>Gammaproteobacteria</taxon>
        <taxon>Candidatus Kentrum</taxon>
    </lineage>
</organism>
<proteinExistence type="predicted"/>
<dbReference type="EMBL" id="CAADEX010000003">
    <property type="protein sequence ID" value="VFJ42933.1"/>
    <property type="molecule type" value="Genomic_DNA"/>
</dbReference>